<dbReference type="AlphaFoldDB" id="A0A9P5ZTQ9"/>
<dbReference type="Gene3D" id="3.30.560.10">
    <property type="entry name" value="Glucose Oxidase, domain 3"/>
    <property type="match status" value="1"/>
</dbReference>
<dbReference type="Gene3D" id="3.50.50.60">
    <property type="entry name" value="FAD/NAD(P)-binding domain"/>
    <property type="match status" value="1"/>
</dbReference>
<reference evidence="2" key="1">
    <citation type="submission" date="2020-11" db="EMBL/GenBank/DDBJ databases">
        <authorList>
            <consortium name="DOE Joint Genome Institute"/>
            <person name="Ahrendt S."/>
            <person name="Riley R."/>
            <person name="Andreopoulos W."/>
            <person name="Labutti K."/>
            <person name="Pangilinan J."/>
            <person name="Ruiz-Duenas F.J."/>
            <person name="Barrasa J.M."/>
            <person name="Sanchez-Garcia M."/>
            <person name="Camarero S."/>
            <person name="Miyauchi S."/>
            <person name="Serrano A."/>
            <person name="Linde D."/>
            <person name="Babiker R."/>
            <person name="Drula E."/>
            <person name="Ayuso-Fernandez I."/>
            <person name="Pacheco R."/>
            <person name="Padilla G."/>
            <person name="Ferreira P."/>
            <person name="Barriuso J."/>
            <person name="Kellner H."/>
            <person name="Castanera R."/>
            <person name="Alfaro M."/>
            <person name="Ramirez L."/>
            <person name="Pisabarro A.G."/>
            <person name="Kuo A."/>
            <person name="Tritt A."/>
            <person name="Lipzen A."/>
            <person name="He G."/>
            <person name="Yan M."/>
            <person name="Ng V."/>
            <person name="Cullen D."/>
            <person name="Martin F."/>
            <person name="Rosso M.-N."/>
            <person name="Henrissat B."/>
            <person name="Hibbett D."/>
            <person name="Martinez A.T."/>
            <person name="Grigoriev I.V."/>
        </authorList>
    </citation>
    <scope>NUCLEOTIDE SEQUENCE</scope>
    <source>
        <strain evidence="2">ATCC 90797</strain>
    </source>
</reference>
<name>A0A9P5ZTQ9_PLEER</name>
<accession>A0A9P5ZTQ9</accession>
<feature type="chain" id="PRO_5040296249" evidence="1">
    <location>
        <begin position="22"/>
        <end position="103"/>
    </location>
</feature>
<sequence>MAPLRLLAISLVRLLLLQACADRIYSKLTDLATTKFIFLIIGSDATGNVLANRLTENSHISVLVLEAGGSNEGVLDSEVLFFCSKLSQAHHLIGTSPQRRRLH</sequence>
<dbReference type="Proteomes" id="UP000807025">
    <property type="component" value="Unassembled WGS sequence"/>
</dbReference>
<gene>
    <name evidence="2" type="ORF">BDN71DRAFT_1061821</name>
</gene>
<dbReference type="EMBL" id="MU154581">
    <property type="protein sequence ID" value="KAF9493789.1"/>
    <property type="molecule type" value="Genomic_DNA"/>
</dbReference>
<protein>
    <submittedName>
        <fullName evidence="2">Uncharacterized protein</fullName>
    </submittedName>
</protein>
<evidence type="ECO:0000313" key="2">
    <source>
        <dbReference type="EMBL" id="KAF9493789.1"/>
    </source>
</evidence>
<evidence type="ECO:0000256" key="1">
    <source>
        <dbReference type="SAM" id="SignalP"/>
    </source>
</evidence>
<proteinExistence type="predicted"/>
<feature type="signal peptide" evidence="1">
    <location>
        <begin position="1"/>
        <end position="21"/>
    </location>
</feature>
<evidence type="ECO:0000313" key="3">
    <source>
        <dbReference type="Proteomes" id="UP000807025"/>
    </source>
</evidence>
<keyword evidence="3" id="KW-1185">Reference proteome</keyword>
<dbReference type="SUPFAM" id="SSF51905">
    <property type="entry name" value="FAD/NAD(P)-binding domain"/>
    <property type="match status" value="1"/>
</dbReference>
<organism evidence="2 3">
    <name type="scientific">Pleurotus eryngii</name>
    <name type="common">Boletus of the steppes</name>
    <dbReference type="NCBI Taxonomy" id="5323"/>
    <lineage>
        <taxon>Eukaryota</taxon>
        <taxon>Fungi</taxon>
        <taxon>Dikarya</taxon>
        <taxon>Basidiomycota</taxon>
        <taxon>Agaricomycotina</taxon>
        <taxon>Agaricomycetes</taxon>
        <taxon>Agaricomycetidae</taxon>
        <taxon>Agaricales</taxon>
        <taxon>Pleurotineae</taxon>
        <taxon>Pleurotaceae</taxon>
        <taxon>Pleurotus</taxon>
    </lineage>
</organism>
<dbReference type="OrthoDB" id="269227at2759"/>
<comment type="caution">
    <text evidence="2">The sequence shown here is derived from an EMBL/GenBank/DDBJ whole genome shotgun (WGS) entry which is preliminary data.</text>
</comment>
<keyword evidence="1" id="KW-0732">Signal</keyword>
<dbReference type="InterPro" id="IPR036188">
    <property type="entry name" value="FAD/NAD-bd_sf"/>
</dbReference>